<name>A0ABT6HSA1_9ACTN</name>
<proteinExistence type="predicted"/>
<sequence>MAQRKELGTGPAGRPRATKVLPVDDDRQQADEPQSSVYADWDSRSDEPINAEVIDEPGPEDADGSRAWRERLRDRARGFFGAKTQERMADRERLHGIDVDRTEDETEGLDQREQLLKLRAETRLSGEKYMASLRDSKLLVPGFNDEERTQELGVMHHVYMQMMMQSCLKPLSRGVNANSIIQAVGMVMAMRMLAPDFKKEMDSYLQPLKGKIQERIDTRTRGMVASAENGIAHRQRIFKDVPSDARRERLIGSTDPRDHLTKKWRKRFDAMQHRERGHREMFTPDSAAMTEVALMENAFWKMRELGADAGLIRDSYRAMRKRLHEQMNADGLERQEVVQRARMIIGERMEYEPELRTMFNGVAHGRIVKAPAHEERIAGSDRVRTVWSGEFDDQLGQRLPEDGMFTLRRPMDADAHQAQLAETMKTSMLDALGRSDQEGYGGNMLGYLVGFAAQKQGLDTSGLPDMLQHRLDQSEVMIASMDIDGLPPEEQQRVYSNAYVDAMEAVNEKYPDLEAELKRSLGENWQQTLQTAVDDPGAFFEEQRLKPRSRPTGPSSEQEDSPRNDGPNAGADAEDYQPA</sequence>
<evidence type="ECO:0000313" key="2">
    <source>
        <dbReference type="EMBL" id="MDH2391583.1"/>
    </source>
</evidence>
<dbReference type="RefSeq" id="WP_279930478.1">
    <property type="nucleotide sequence ID" value="NZ_JARWBG010000029.1"/>
</dbReference>
<comment type="caution">
    <text evidence="2">The sequence shown here is derived from an EMBL/GenBank/DDBJ whole genome shotgun (WGS) entry which is preliminary data.</text>
</comment>
<dbReference type="EMBL" id="JARWBG010000029">
    <property type="protein sequence ID" value="MDH2391583.1"/>
    <property type="molecule type" value="Genomic_DNA"/>
</dbReference>
<feature type="compositionally biased region" description="Acidic residues" evidence="1">
    <location>
        <begin position="53"/>
        <end position="62"/>
    </location>
</feature>
<organism evidence="2 3">
    <name type="scientific">Streptomyces chengmaiensis</name>
    <dbReference type="NCBI Taxonomy" id="3040919"/>
    <lineage>
        <taxon>Bacteria</taxon>
        <taxon>Bacillati</taxon>
        <taxon>Actinomycetota</taxon>
        <taxon>Actinomycetes</taxon>
        <taxon>Kitasatosporales</taxon>
        <taxon>Streptomycetaceae</taxon>
        <taxon>Streptomyces</taxon>
    </lineage>
</organism>
<accession>A0ABT6HSA1</accession>
<dbReference type="Proteomes" id="UP001223144">
    <property type="component" value="Unassembled WGS sequence"/>
</dbReference>
<protein>
    <submittedName>
        <fullName evidence="2">Uncharacterized protein</fullName>
    </submittedName>
</protein>
<keyword evidence="3" id="KW-1185">Reference proteome</keyword>
<reference evidence="2 3" key="1">
    <citation type="submission" date="2023-04" db="EMBL/GenBank/DDBJ databases">
        <title>Streptomyces chengmaiensis sp. nov. isolated from the stem of mangrove plant in Hainan.</title>
        <authorList>
            <person name="Huang X."/>
            <person name="Zhou S."/>
            <person name="Chu X."/>
            <person name="Xie Y."/>
            <person name="Lin Y."/>
        </authorList>
    </citation>
    <scope>NUCLEOTIDE SEQUENCE [LARGE SCALE GENOMIC DNA]</scope>
    <source>
        <strain evidence="2 3">HNM0663</strain>
    </source>
</reference>
<evidence type="ECO:0000313" key="3">
    <source>
        <dbReference type="Proteomes" id="UP001223144"/>
    </source>
</evidence>
<gene>
    <name evidence="2" type="ORF">QCN29_22945</name>
</gene>
<feature type="region of interest" description="Disordered" evidence="1">
    <location>
        <begin position="1"/>
        <end position="65"/>
    </location>
</feature>
<evidence type="ECO:0000256" key="1">
    <source>
        <dbReference type="SAM" id="MobiDB-lite"/>
    </source>
</evidence>
<feature type="region of interest" description="Disordered" evidence="1">
    <location>
        <begin position="532"/>
        <end position="579"/>
    </location>
</feature>